<protein>
    <recommendedName>
        <fullName evidence="10">Small ribosomal subunit biogenesis GTPase RsgA</fullName>
        <ecNumber evidence="10">3.6.1.-</ecNumber>
    </recommendedName>
</protein>
<evidence type="ECO:0000256" key="8">
    <source>
        <dbReference type="ARBA" id="ARBA00022884"/>
    </source>
</evidence>
<dbReference type="CDD" id="cd01854">
    <property type="entry name" value="YjeQ_EngC"/>
    <property type="match status" value="1"/>
</dbReference>
<evidence type="ECO:0000256" key="9">
    <source>
        <dbReference type="ARBA" id="ARBA00023134"/>
    </source>
</evidence>
<sequence>MSESSSPPGSLPEIAPAPLPLTGISLNACAVRSDPLERVSTLFHQPNSPCPQSLTPEGTSILTEYGWDDERDRSFAHFRADGLVPGRVLRTERGLCNVVTDAGTVRTESPPAEDRLSPCTGDWVAVRPATTTTAASVVEVLERRTAVVRSTASRTSHGQVLAANVDTVAVTVSLADPVRPGRIERMLALAWESGATPVVVLTKADACADTPRAVAEVTAVAPGVEVLVTSASTGEGMDALADAVSGTIVLIGPSGAGKSTLGNRLLDQDLLATGAVRVSDGKGRHTTAWRELLPLPHGGVLLDTPGLRGVGLHEVDEGLDQTFVEIIELAEDCRFSDCAHDAEPGCAVLAAVEDGRLTRRRLDSYHRLQREITYAASRTDARLRAELKRPVKQISRQLRAIKKSPNFKY</sequence>
<dbReference type="AlphaFoldDB" id="A0A097SQ28"/>
<feature type="binding site" evidence="10">
    <location>
        <position position="333"/>
    </location>
    <ligand>
        <name>Zn(2+)</name>
        <dbReference type="ChEBI" id="CHEBI:29105"/>
    </ligand>
</feature>
<evidence type="ECO:0000256" key="7">
    <source>
        <dbReference type="ARBA" id="ARBA00022833"/>
    </source>
</evidence>
<dbReference type="GO" id="GO:0005525">
    <property type="term" value="F:GTP binding"/>
    <property type="evidence" value="ECO:0007669"/>
    <property type="project" value="UniProtKB-UniRule"/>
</dbReference>
<feature type="binding site" evidence="10">
    <location>
        <position position="346"/>
    </location>
    <ligand>
        <name>Zn(2+)</name>
        <dbReference type="ChEBI" id="CHEBI:29105"/>
    </ligand>
</feature>
<keyword evidence="9 10" id="KW-0342">GTP-binding</keyword>
<feature type="domain" description="CP-type G" evidence="12">
    <location>
        <begin position="155"/>
        <end position="310"/>
    </location>
</feature>
<dbReference type="PROSITE" id="PS50936">
    <property type="entry name" value="ENGC_GTPASE"/>
    <property type="match status" value="1"/>
</dbReference>
<dbReference type="PANTHER" id="PTHR32120">
    <property type="entry name" value="SMALL RIBOSOMAL SUBUNIT BIOGENESIS GTPASE RSGA"/>
    <property type="match status" value="1"/>
</dbReference>
<evidence type="ECO:0000256" key="1">
    <source>
        <dbReference type="ARBA" id="ARBA00022490"/>
    </source>
</evidence>
<dbReference type="InterPro" id="IPR030378">
    <property type="entry name" value="G_CP_dom"/>
</dbReference>
<dbReference type="EMBL" id="KJ605395">
    <property type="protein sequence ID" value="AIU93638.1"/>
    <property type="molecule type" value="Genomic_DNA"/>
</dbReference>
<dbReference type="Pfam" id="PF03193">
    <property type="entry name" value="RsgA_GTPase"/>
    <property type="match status" value="1"/>
</dbReference>
<evidence type="ECO:0000259" key="11">
    <source>
        <dbReference type="PROSITE" id="PS50936"/>
    </source>
</evidence>
<dbReference type="GO" id="GO:0046872">
    <property type="term" value="F:metal ion binding"/>
    <property type="evidence" value="ECO:0007669"/>
    <property type="project" value="UniProtKB-KW"/>
</dbReference>
<feature type="binding site" evidence="10">
    <location>
        <begin position="252"/>
        <end position="260"/>
    </location>
    <ligand>
        <name>GTP</name>
        <dbReference type="ChEBI" id="CHEBI:37565"/>
    </ligand>
</feature>
<organism evidence="13">
    <name type="scientific">Rhodococcus sp. NS1</name>
    <dbReference type="NCBI Taxonomy" id="402236"/>
    <lineage>
        <taxon>Bacteria</taxon>
        <taxon>Bacillati</taxon>
        <taxon>Actinomycetota</taxon>
        <taxon>Actinomycetes</taxon>
        <taxon>Mycobacteriales</taxon>
        <taxon>Nocardiaceae</taxon>
        <taxon>Rhodococcus</taxon>
    </lineage>
</organism>
<feature type="binding site" evidence="10">
    <location>
        <begin position="202"/>
        <end position="205"/>
    </location>
    <ligand>
        <name>GTP</name>
        <dbReference type="ChEBI" id="CHEBI:37565"/>
    </ligand>
</feature>
<keyword evidence="4 10" id="KW-0699">rRNA-binding</keyword>
<keyword evidence="7 10" id="KW-0862">Zinc</keyword>
<dbReference type="InterPro" id="IPR027417">
    <property type="entry name" value="P-loop_NTPase"/>
</dbReference>
<accession>A0A097SQ28</accession>
<evidence type="ECO:0000256" key="3">
    <source>
        <dbReference type="ARBA" id="ARBA00022723"/>
    </source>
</evidence>
<evidence type="ECO:0000256" key="2">
    <source>
        <dbReference type="ARBA" id="ARBA00022517"/>
    </source>
</evidence>
<comment type="cofactor">
    <cofactor evidence="10">
        <name>Zn(2+)</name>
        <dbReference type="ChEBI" id="CHEBI:29105"/>
    </cofactor>
    <text evidence="10">Binds 1 zinc ion per subunit.</text>
</comment>
<keyword evidence="2 10" id="KW-0690">Ribosome biogenesis</keyword>
<dbReference type="EC" id="3.6.1.-" evidence="10"/>
<keyword evidence="5 10" id="KW-0547">Nucleotide-binding</keyword>
<gene>
    <name evidence="10" type="primary">rsgA</name>
    <name evidence="13" type="ORF">LRS1606.204</name>
</gene>
<dbReference type="GO" id="GO:0042274">
    <property type="term" value="P:ribosomal small subunit biogenesis"/>
    <property type="evidence" value="ECO:0007669"/>
    <property type="project" value="UniProtKB-UniRule"/>
</dbReference>
<proteinExistence type="inferred from homology"/>
<keyword evidence="13" id="KW-0614">Plasmid</keyword>
<comment type="function">
    <text evidence="10">One of several proteins that assist in the late maturation steps of the functional core of the 30S ribosomal subunit. Helps release RbfA from mature subunits. May play a role in the assembly of ribosomal proteins into the subunit. Circularly permuted GTPase that catalyzes slow GTP hydrolysis, GTPase activity is stimulated by the 30S ribosomal subunit.</text>
</comment>
<evidence type="ECO:0000256" key="6">
    <source>
        <dbReference type="ARBA" id="ARBA00022801"/>
    </source>
</evidence>
<feature type="binding site" evidence="10">
    <location>
        <position position="340"/>
    </location>
    <ligand>
        <name>Zn(2+)</name>
        <dbReference type="ChEBI" id="CHEBI:29105"/>
    </ligand>
</feature>
<comment type="subcellular location">
    <subcellularLocation>
        <location evidence="10">Cytoplasm</location>
    </subcellularLocation>
</comment>
<dbReference type="InterPro" id="IPR010914">
    <property type="entry name" value="RsgA_GTPase_dom"/>
</dbReference>
<dbReference type="SUPFAM" id="SSF52540">
    <property type="entry name" value="P-loop containing nucleoside triphosphate hydrolases"/>
    <property type="match status" value="1"/>
</dbReference>
<comment type="subunit">
    <text evidence="10">Monomer. Associates with 30S ribosomal subunit, binds 16S rRNA.</text>
</comment>
<name>A0A097SQ28_9NOCA</name>
<dbReference type="Gene3D" id="1.10.40.50">
    <property type="entry name" value="Probable gtpase engc, domain 3"/>
    <property type="match status" value="1"/>
</dbReference>
<keyword evidence="1 10" id="KW-0963">Cytoplasm</keyword>
<dbReference type="HAMAP" id="MF_01820">
    <property type="entry name" value="GTPase_RsgA"/>
    <property type="match status" value="1"/>
</dbReference>
<dbReference type="GO" id="GO:0003924">
    <property type="term" value="F:GTPase activity"/>
    <property type="evidence" value="ECO:0007669"/>
    <property type="project" value="UniProtKB-UniRule"/>
</dbReference>
<dbReference type="PANTHER" id="PTHR32120:SF10">
    <property type="entry name" value="SMALL RIBOSOMAL SUBUNIT BIOGENESIS GTPASE RSGA"/>
    <property type="match status" value="1"/>
</dbReference>
<evidence type="ECO:0000256" key="4">
    <source>
        <dbReference type="ARBA" id="ARBA00022730"/>
    </source>
</evidence>
<evidence type="ECO:0000313" key="13">
    <source>
        <dbReference type="EMBL" id="AIU93638.1"/>
    </source>
</evidence>
<keyword evidence="3 10" id="KW-0479">Metal-binding</keyword>
<dbReference type="PROSITE" id="PS51721">
    <property type="entry name" value="G_CP"/>
    <property type="match status" value="1"/>
</dbReference>
<evidence type="ECO:0000259" key="12">
    <source>
        <dbReference type="PROSITE" id="PS51721"/>
    </source>
</evidence>
<feature type="binding site" evidence="10">
    <location>
        <position position="338"/>
    </location>
    <ligand>
        <name>Zn(2+)</name>
        <dbReference type="ChEBI" id="CHEBI:29105"/>
    </ligand>
</feature>
<reference evidence="13" key="1">
    <citation type="submission" date="2014-03" db="EMBL/GenBank/DDBJ databases">
        <authorList>
            <person name="Zhang G."/>
            <person name="Zhu L."/>
            <person name="Fang P."/>
        </authorList>
    </citation>
    <scope>NUCLEOTIDE SEQUENCE</scope>
    <source>
        <strain evidence="13">NS1</strain>
        <plasmid evidence="13">pNSL1</plasmid>
    </source>
</reference>
<evidence type="ECO:0000256" key="10">
    <source>
        <dbReference type="HAMAP-Rule" id="MF_01820"/>
    </source>
</evidence>
<dbReference type="GO" id="GO:0019843">
    <property type="term" value="F:rRNA binding"/>
    <property type="evidence" value="ECO:0007669"/>
    <property type="project" value="UniProtKB-KW"/>
</dbReference>
<dbReference type="Gene3D" id="3.40.50.300">
    <property type="entry name" value="P-loop containing nucleotide triphosphate hydrolases"/>
    <property type="match status" value="1"/>
</dbReference>
<dbReference type="InterPro" id="IPR004881">
    <property type="entry name" value="Ribosome_biogen_GTPase_RsgA"/>
</dbReference>
<evidence type="ECO:0000256" key="5">
    <source>
        <dbReference type="ARBA" id="ARBA00022741"/>
    </source>
</evidence>
<dbReference type="GO" id="GO:0005737">
    <property type="term" value="C:cytoplasm"/>
    <property type="evidence" value="ECO:0007669"/>
    <property type="project" value="UniProtKB-SubCell"/>
</dbReference>
<dbReference type="NCBIfam" id="TIGR00157">
    <property type="entry name" value="ribosome small subunit-dependent GTPase A"/>
    <property type="match status" value="1"/>
</dbReference>
<feature type="domain" description="EngC GTPase" evidence="11">
    <location>
        <begin position="163"/>
        <end position="308"/>
    </location>
</feature>
<geneLocation type="plasmid" evidence="13">
    <name>pNSL1</name>
</geneLocation>
<comment type="similarity">
    <text evidence="10">Belongs to the TRAFAC class YlqF/YawG GTPase family. RsgA subfamily.</text>
</comment>
<keyword evidence="6 10" id="KW-0378">Hydrolase</keyword>
<keyword evidence="8 10" id="KW-0694">RNA-binding</keyword>